<dbReference type="InterPro" id="IPR015424">
    <property type="entry name" value="PyrdxlP-dep_Trfase"/>
</dbReference>
<dbReference type="InterPro" id="IPR015421">
    <property type="entry name" value="PyrdxlP-dep_Trfase_major"/>
</dbReference>
<dbReference type="Proteomes" id="UP000265768">
    <property type="component" value="Unassembled WGS sequence"/>
</dbReference>
<dbReference type="InterPro" id="IPR000524">
    <property type="entry name" value="Tscrpt_reg_HTH_GntR"/>
</dbReference>
<dbReference type="GO" id="GO:0030170">
    <property type="term" value="F:pyridoxal phosphate binding"/>
    <property type="evidence" value="ECO:0007669"/>
    <property type="project" value="InterPro"/>
</dbReference>
<dbReference type="RefSeq" id="WP_119927112.1">
    <property type="nucleotide sequence ID" value="NZ_QZEY01000004.1"/>
</dbReference>
<proteinExistence type="inferred from homology"/>
<dbReference type="CDD" id="cd00609">
    <property type="entry name" value="AAT_like"/>
    <property type="match status" value="1"/>
</dbReference>
<dbReference type="GO" id="GO:0003677">
    <property type="term" value="F:DNA binding"/>
    <property type="evidence" value="ECO:0007669"/>
    <property type="project" value="UniProtKB-KW"/>
</dbReference>
<evidence type="ECO:0000256" key="1">
    <source>
        <dbReference type="ARBA" id="ARBA00005384"/>
    </source>
</evidence>
<dbReference type="AlphaFoldDB" id="A0A3A4ATW8"/>
<accession>A0A3A4ATW8</accession>
<keyword evidence="4" id="KW-0238">DNA-binding</keyword>
<protein>
    <submittedName>
        <fullName evidence="7">PLP-dependent aminotransferase family protein</fullName>
    </submittedName>
</protein>
<comment type="caution">
    <text evidence="7">The sequence shown here is derived from an EMBL/GenBank/DDBJ whole genome shotgun (WGS) entry which is preliminary data.</text>
</comment>
<dbReference type="Pfam" id="PF00155">
    <property type="entry name" value="Aminotran_1_2"/>
    <property type="match status" value="1"/>
</dbReference>
<evidence type="ECO:0000256" key="5">
    <source>
        <dbReference type="ARBA" id="ARBA00023163"/>
    </source>
</evidence>
<evidence type="ECO:0000256" key="4">
    <source>
        <dbReference type="ARBA" id="ARBA00023125"/>
    </source>
</evidence>
<feature type="domain" description="HTH gntR-type" evidence="6">
    <location>
        <begin position="16"/>
        <end position="84"/>
    </location>
</feature>
<dbReference type="InterPro" id="IPR051446">
    <property type="entry name" value="HTH_trans_reg/aminotransferase"/>
</dbReference>
<dbReference type="GO" id="GO:0003700">
    <property type="term" value="F:DNA-binding transcription factor activity"/>
    <property type="evidence" value="ECO:0007669"/>
    <property type="project" value="InterPro"/>
</dbReference>
<dbReference type="Gene3D" id="3.40.640.10">
    <property type="entry name" value="Type I PLP-dependent aspartate aminotransferase-like (Major domain)"/>
    <property type="match status" value="1"/>
</dbReference>
<dbReference type="GO" id="GO:0008483">
    <property type="term" value="F:transaminase activity"/>
    <property type="evidence" value="ECO:0007669"/>
    <property type="project" value="UniProtKB-KW"/>
</dbReference>
<organism evidence="7 8">
    <name type="scientific">Bailinhaonella thermotolerans</name>
    <dbReference type="NCBI Taxonomy" id="1070861"/>
    <lineage>
        <taxon>Bacteria</taxon>
        <taxon>Bacillati</taxon>
        <taxon>Actinomycetota</taxon>
        <taxon>Actinomycetes</taxon>
        <taxon>Streptosporangiales</taxon>
        <taxon>Streptosporangiaceae</taxon>
        <taxon>Bailinhaonella</taxon>
    </lineage>
</organism>
<dbReference type="InterPro" id="IPR036388">
    <property type="entry name" value="WH-like_DNA-bd_sf"/>
</dbReference>
<dbReference type="OrthoDB" id="199743at2"/>
<dbReference type="Pfam" id="PF00392">
    <property type="entry name" value="GntR"/>
    <property type="match status" value="1"/>
</dbReference>
<evidence type="ECO:0000259" key="6">
    <source>
        <dbReference type="PROSITE" id="PS50949"/>
    </source>
</evidence>
<dbReference type="Gene3D" id="1.10.10.10">
    <property type="entry name" value="Winged helix-like DNA-binding domain superfamily/Winged helix DNA-binding domain"/>
    <property type="match status" value="1"/>
</dbReference>
<dbReference type="PROSITE" id="PS50949">
    <property type="entry name" value="HTH_GNTR"/>
    <property type="match status" value="1"/>
</dbReference>
<keyword evidence="5" id="KW-0804">Transcription</keyword>
<evidence type="ECO:0000313" key="8">
    <source>
        <dbReference type="Proteomes" id="UP000265768"/>
    </source>
</evidence>
<gene>
    <name evidence="7" type="ORF">D5H75_13625</name>
</gene>
<keyword evidence="3" id="KW-0805">Transcription regulation</keyword>
<dbReference type="InterPro" id="IPR015422">
    <property type="entry name" value="PyrdxlP-dep_Trfase_small"/>
</dbReference>
<dbReference type="InterPro" id="IPR036390">
    <property type="entry name" value="WH_DNA-bd_sf"/>
</dbReference>
<evidence type="ECO:0000256" key="3">
    <source>
        <dbReference type="ARBA" id="ARBA00023015"/>
    </source>
</evidence>
<dbReference type="Gene3D" id="3.90.1150.10">
    <property type="entry name" value="Aspartate Aminotransferase, domain 1"/>
    <property type="match status" value="1"/>
</dbReference>
<keyword evidence="7" id="KW-0808">Transferase</keyword>
<dbReference type="InterPro" id="IPR004839">
    <property type="entry name" value="Aminotransferase_I/II_large"/>
</dbReference>
<comment type="similarity">
    <text evidence="1">In the C-terminal section; belongs to the class-I pyridoxal-phosphate-dependent aminotransferase family.</text>
</comment>
<evidence type="ECO:0000256" key="2">
    <source>
        <dbReference type="ARBA" id="ARBA00022898"/>
    </source>
</evidence>
<dbReference type="SMART" id="SM00345">
    <property type="entry name" value="HTH_GNTR"/>
    <property type="match status" value="1"/>
</dbReference>
<keyword evidence="7" id="KW-0032">Aminotransferase</keyword>
<dbReference type="PANTHER" id="PTHR46577">
    <property type="entry name" value="HTH-TYPE TRANSCRIPTIONAL REGULATORY PROTEIN GABR"/>
    <property type="match status" value="1"/>
</dbReference>
<sequence>MRPLETLLGRWSSGRGPLHLLLATRLRQLIDDGLLPPGAPIPPDRVLAKKLAIGRTTVVAAYEVLRQEGRIVRRQGSGTRVAPAALSSTRRAPDGGGRNPLFLHLLEPPDDVRLLTCAAPLAPPPQLIEAHANALPRLAALSDDIGYHPAGIWSVRRAVAERYTRRGLPTRPEEILVVTGAQQALSLLARLLVAPGDSVVVEAPTYSGALDVFRDGAAALRPVPAGDVGAYTEAMDEYRPAITYLVPTFHNPTGSVLGRFERNAIVRTAKELDLVVIEDDVPAELSFHDDEPPPLAAGGGENVIQVGSLSKVVWGGFRIGWVRAAPALVNRLARLKAIHDLGSDTIAQLAAVELLPNLDEIRAERVARLREQHDHLCAELREHLPSWRFEPARGGQTLWVRLPSGDATSYAQVALRHGVAVLPGVHFDPNGGSQDALRVPFVYPKADLSDAVRRLARAWSSYSGGRGERDSLHAIVV</sequence>
<dbReference type="PANTHER" id="PTHR46577:SF1">
    <property type="entry name" value="HTH-TYPE TRANSCRIPTIONAL REGULATORY PROTEIN GABR"/>
    <property type="match status" value="1"/>
</dbReference>
<evidence type="ECO:0000313" key="7">
    <source>
        <dbReference type="EMBL" id="RJL32863.1"/>
    </source>
</evidence>
<dbReference type="EMBL" id="QZEY01000004">
    <property type="protein sequence ID" value="RJL32863.1"/>
    <property type="molecule type" value="Genomic_DNA"/>
</dbReference>
<keyword evidence="8" id="KW-1185">Reference proteome</keyword>
<dbReference type="CDD" id="cd07377">
    <property type="entry name" value="WHTH_GntR"/>
    <property type="match status" value="1"/>
</dbReference>
<keyword evidence="2" id="KW-0663">Pyridoxal phosphate</keyword>
<name>A0A3A4ATW8_9ACTN</name>
<dbReference type="SUPFAM" id="SSF46785">
    <property type="entry name" value="Winged helix' DNA-binding domain"/>
    <property type="match status" value="1"/>
</dbReference>
<dbReference type="SUPFAM" id="SSF53383">
    <property type="entry name" value="PLP-dependent transferases"/>
    <property type="match status" value="1"/>
</dbReference>
<reference evidence="7 8" key="1">
    <citation type="submission" date="2018-09" db="EMBL/GenBank/DDBJ databases">
        <title>YIM 75507 draft genome.</title>
        <authorList>
            <person name="Tang S."/>
            <person name="Feng Y."/>
        </authorList>
    </citation>
    <scope>NUCLEOTIDE SEQUENCE [LARGE SCALE GENOMIC DNA]</scope>
    <source>
        <strain evidence="7 8">YIM 75507</strain>
    </source>
</reference>